<accession>A0AAV1JM32</accession>
<organism evidence="1 2">
    <name type="scientific">Leptosia nina</name>
    <dbReference type="NCBI Taxonomy" id="320188"/>
    <lineage>
        <taxon>Eukaryota</taxon>
        <taxon>Metazoa</taxon>
        <taxon>Ecdysozoa</taxon>
        <taxon>Arthropoda</taxon>
        <taxon>Hexapoda</taxon>
        <taxon>Insecta</taxon>
        <taxon>Pterygota</taxon>
        <taxon>Neoptera</taxon>
        <taxon>Endopterygota</taxon>
        <taxon>Lepidoptera</taxon>
        <taxon>Glossata</taxon>
        <taxon>Ditrysia</taxon>
        <taxon>Papilionoidea</taxon>
        <taxon>Pieridae</taxon>
        <taxon>Pierinae</taxon>
        <taxon>Leptosia</taxon>
    </lineage>
</organism>
<reference evidence="1 2" key="1">
    <citation type="submission" date="2023-11" db="EMBL/GenBank/DDBJ databases">
        <authorList>
            <person name="Okamura Y."/>
        </authorList>
    </citation>
    <scope>NUCLEOTIDE SEQUENCE [LARGE SCALE GENOMIC DNA]</scope>
</reference>
<evidence type="ECO:0000313" key="1">
    <source>
        <dbReference type="EMBL" id="CAK1549720.1"/>
    </source>
</evidence>
<comment type="caution">
    <text evidence="1">The sequence shown here is derived from an EMBL/GenBank/DDBJ whole genome shotgun (WGS) entry which is preliminary data.</text>
</comment>
<evidence type="ECO:0000313" key="2">
    <source>
        <dbReference type="Proteomes" id="UP001497472"/>
    </source>
</evidence>
<name>A0AAV1JM32_9NEOP</name>
<dbReference type="EMBL" id="CAVLEF010000040">
    <property type="protein sequence ID" value="CAK1549720.1"/>
    <property type="molecule type" value="Genomic_DNA"/>
</dbReference>
<dbReference type="AlphaFoldDB" id="A0AAV1JM32"/>
<dbReference type="Proteomes" id="UP001497472">
    <property type="component" value="Unassembled WGS sequence"/>
</dbReference>
<proteinExistence type="predicted"/>
<keyword evidence="2" id="KW-1185">Reference proteome</keyword>
<gene>
    <name evidence="1" type="ORF">LNINA_LOCUS8996</name>
</gene>
<sequence length="69" mass="7780">MHINCSIRELMWALIDNVTAQVLRATHVPHPRAILLKLLRYDSSLANSCLDIANKTPISSRRSESIDLP</sequence>
<protein>
    <submittedName>
        <fullName evidence="1">Uncharacterized protein</fullName>
    </submittedName>
</protein>